<feature type="region of interest" description="Disordered" evidence="11">
    <location>
        <begin position="66"/>
        <end position="121"/>
    </location>
</feature>
<evidence type="ECO:0000313" key="15">
    <source>
        <dbReference type="EMBL" id="PTW57639.1"/>
    </source>
</evidence>
<feature type="compositionally biased region" description="Polar residues" evidence="11">
    <location>
        <begin position="101"/>
        <end position="111"/>
    </location>
</feature>
<keyword evidence="7 15" id="KW-0418">Kinase</keyword>
<dbReference type="Pfam" id="PF02518">
    <property type="entry name" value="HATPase_c"/>
    <property type="match status" value="1"/>
</dbReference>
<dbReference type="PRINTS" id="PR00344">
    <property type="entry name" value="BCTRLSENSOR"/>
</dbReference>
<dbReference type="InterPro" id="IPR050428">
    <property type="entry name" value="TCS_sensor_his_kinase"/>
</dbReference>
<name>A0A2T5V1K0_9HYPH</name>
<evidence type="ECO:0000256" key="5">
    <source>
        <dbReference type="ARBA" id="ARBA00022679"/>
    </source>
</evidence>
<keyword evidence="5" id="KW-0808">Transferase</keyword>
<dbReference type="PROSITE" id="PS50109">
    <property type="entry name" value="HIS_KIN"/>
    <property type="match status" value="1"/>
</dbReference>
<feature type="domain" description="Histidine kinase" evidence="13">
    <location>
        <begin position="297"/>
        <end position="503"/>
    </location>
</feature>
<dbReference type="InterPro" id="IPR004358">
    <property type="entry name" value="Sig_transdc_His_kin-like_C"/>
</dbReference>
<keyword evidence="4" id="KW-0597">Phosphoprotein</keyword>
<sequence length="505" mass="54101">MKRKRNRSLSLRMLISAGVWSIVSLVIAGLVLVHVYRLASERAFDERIDVYVTTVIGALAGLDQQEADEDAAVSPTDTPSSDTPSSDTKSFDSLSSDTRTPDAQGSGTSDPDGTPISLELPGEPRFRLPLSGWYWTVRDAASGRVLYASSSLLGDTLSLPAVTSADGVWRGYAHGPGGEGLRASQRVIGFSPEKRYIIAVAAETSGLRDEIEAFAGQVAITLAVFGLGLMGAVLLQVWIGTRPLKRLRASFAAVRRGDAEEIDEDLPRELAPLAVELNALIAANKETVQRARGHVGNLAHGLKTPLSVITNEARAAHGPLAEKVAEQAAIMRTQIDHHLERASMAAQRRVIGVATEVAPVSERLMRAMEKIHDERHLDLSSDIAPGLRFRGERQDLEEMLGNLLDNACKWARSTVALTVCRKESAKAERPLLVFVVADDGPGLSEAEREQALKRGKRLDETVPGSGLGLSIVAELAGLYGGRLVLEGSRLGGLGARLELPAATLD</sequence>
<dbReference type="SUPFAM" id="SSF55874">
    <property type="entry name" value="ATPase domain of HSP90 chaperone/DNA topoisomerase II/histidine kinase"/>
    <property type="match status" value="1"/>
</dbReference>
<keyword evidence="10 12" id="KW-0472">Membrane</keyword>
<dbReference type="GO" id="GO:0005886">
    <property type="term" value="C:plasma membrane"/>
    <property type="evidence" value="ECO:0007669"/>
    <property type="project" value="TreeGrafter"/>
</dbReference>
<evidence type="ECO:0000256" key="8">
    <source>
        <dbReference type="ARBA" id="ARBA00022989"/>
    </source>
</evidence>
<dbReference type="RefSeq" id="WP_210203623.1">
    <property type="nucleotide sequence ID" value="NZ_QAYG01000010.1"/>
</dbReference>
<dbReference type="SUPFAM" id="SSF47384">
    <property type="entry name" value="Homodimeric domain of signal transducing histidine kinase"/>
    <property type="match status" value="1"/>
</dbReference>
<accession>A0A2T5V1K0</accession>
<dbReference type="PROSITE" id="PS50885">
    <property type="entry name" value="HAMP"/>
    <property type="match status" value="1"/>
</dbReference>
<dbReference type="InterPro" id="IPR005467">
    <property type="entry name" value="His_kinase_dom"/>
</dbReference>
<feature type="compositionally biased region" description="Low complexity" evidence="11">
    <location>
        <begin position="74"/>
        <end position="97"/>
    </location>
</feature>
<dbReference type="Gene3D" id="1.10.287.130">
    <property type="match status" value="1"/>
</dbReference>
<organism evidence="15 16">
    <name type="scientific">Breoghania corrubedonensis</name>
    <dbReference type="NCBI Taxonomy" id="665038"/>
    <lineage>
        <taxon>Bacteria</taxon>
        <taxon>Pseudomonadati</taxon>
        <taxon>Pseudomonadota</taxon>
        <taxon>Alphaproteobacteria</taxon>
        <taxon>Hyphomicrobiales</taxon>
        <taxon>Stappiaceae</taxon>
        <taxon>Breoghania</taxon>
    </lineage>
</organism>
<dbReference type="GO" id="GO:0000155">
    <property type="term" value="F:phosphorelay sensor kinase activity"/>
    <property type="evidence" value="ECO:0007669"/>
    <property type="project" value="InterPro"/>
</dbReference>
<evidence type="ECO:0000259" key="13">
    <source>
        <dbReference type="PROSITE" id="PS50109"/>
    </source>
</evidence>
<comment type="catalytic activity">
    <reaction evidence="1">
        <text>ATP + protein L-histidine = ADP + protein N-phospho-L-histidine.</text>
        <dbReference type="EC" id="2.7.13.3"/>
    </reaction>
</comment>
<evidence type="ECO:0000256" key="11">
    <source>
        <dbReference type="SAM" id="MobiDB-lite"/>
    </source>
</evidence>
<dbReference type="PANTHER" id="PTHR45436">
    <property type="entry name" value="SENSOR HISTIDINE KINASE YKOH"/>
    <property type="match status" value="1"/>
</dbReference>
<dbReference type="Gene3D" id="3.30.565.10">
    <property type="entry name" value="Histidine kinase-like ATPase, C-terminal domain"/>
    <property type="match status" value="1"/>
</dbReference>
<dbReference type="InterPro" id="IPR003660">
    <property type="entry name" value="HAMP_dom"/>
</dbReference>
<feature type="transmembrane region" description="Helical" evidence="12">
    <location>
        <begin position="214"/>
        <end position="239"/>
    </location>
</feature>
<evidence type="ECO:0000256" key="10">
    <source>
        <dbReference type="ARBA" id="ARBA00023136"/>
    </source>
</evidence>
<evidence type="ECO:0000256" key="3">
    <source>
        <dbReference type="ARBA" id="ARBA00012438"/>
    </source>
</evidence>
<gene>
    <name evidence="15" type="ORF">C8N35_110118</name>
</gene>
<feature type="domain" description="HAMP" evidence="14">
    <location>
        <begin position="238"/>
        <end position="289"/>
    </location>
</feature>
<evidence type="ECO:0000256" key="2">
    <source>
        <dbReference type="ARBA" id="ARBA00004370"/>
    </source>
</evidence>
<keyword evidence="6 12" id="KW-0812">Transmembrane</keyword>
<proteinExistence type="predicted"/>
<dbReference type="SMART" id="SM00387">
    <property type="entry name" value="HATPase_c"/>
    <property type="match status" value="1"/>
</dbReference>
<protein>
    <recommendedName>
        <fullName evidence="3">histidine kinase</fullName>
        <ecNumber evidence="3">2.7.13.3</ecNumber>
    </recommendedName>
</protein>
<dbReference type="InterPro" id="IPR036097">
    <property type="entry name" value="HisK_dim/P_sf"/>
</dbReference>
<evidence type="ECO:0000256" key="6">
    <source>
        <dbReference type="ARBA" id="ARBA00022692"/>
    </source>
</evidence>
<comment type="subcellular location">
    <subcellularLocation>
        <location evidence="2">Membrane</location>
    </subcellularLocation>
</comment>
<comment type="caution">
    <text evidence="15">The sequence shown here is derived from an EMBL/GenBank/DDBJ whole genome shotgun (WGS) entry which is preliminary data.</text>
</comment>
<keyword evidence="9" id="KW-0902">Two-component regulatory system</keyword>
<evidence type="ECO:0000313" key="16">
    <source>
        <dbReference type="Proteomes" id="UP000244081"/>
    </source>
</evidence>
<evidence type="ECO:0000256" key="9">
    <source>
        <dbReference type="ARBA" id="ARBA00023012"/>
    </source>
</evidence>
<keyword evidence="16" id="KW-1185">Reference proteome</keyword>
<dbReference type="PANTHER" id="PTHR45436:SF5">
    <property type="entry name" value="SENSOR HISTIDINE KINASE TRCS"/>
    <property type="match status" value="1"/>
</dbReference>
<evidence type="ECO:0000256" key="4">
    <source>
        <dbReference type="ARBA" id="ARBA00022553"/>
    </source>
</evidence>
<evidence type="ECO:0000256" key="1">
    <source>
        <dbReference type="ARBA" id="ARBA00000085"/>
    </source>
</evidence>
<dbReference type="EMBL" id="QAYG01000010">
    <property type="protein sequence ID" value="PTW57639.1"/>
    <property type="molecule type" value="Genomic_DNA"/>
</dbReference>
<dbReference type="Proteomes" id="UP000244081">
    <property type="component" value="Unassembled WGS sequence"/>
</dbReference>
<feature type="transmembrane region" description="Helical" evidence="12">
    <location>
        <begin position="12"/>
        <end position="36"/>
    </location>
</feature>
<reference evidence="15 16" key="1">
    <citation type="submission" date="2018-04" db="EMBL/GenBank/DDBJ databases">
        <title>Genomic Encyclopedia of Archaeal and Bacterial Type Strains, Phase II (KMG-II): from individual species to whole genera.</title>
        <authorList>
            <person name="Goeker M."/>
        </authorList>
    </citation>
    <scope>NUCLEOTIDE SEQUENCE [LARGE SCALE GENOMIC DNA]</scope>
    <source>
        <strain evidence="15 16">DSM 23382</strain>
    </source>
</reference>
<evidence type="ECO:0000259" key="14">
    <source>
        <dbReference type="PROSITE" id="PS50885"/>
    </source>
</evidence>
<dbReference type="EC" id="2.7.13.3" evidence="3"/>
<evidence type="ECO:0000256" key="12">
    <source>
        <dbReference type="SAM" id="Phobius"/>
    </source>
</evidence>
<dbReference type="InterPro" id="IPR036890">
    <property type="entry name" value="HATPase_C_sf"/>
</dbReference>
<evidence type="ECO:0000256" key="7">
    <source>
        <dbReference type="ARBA" id="ARBA00022777"/>
    </source>
</evidence>
<dbReference type="InterPro" id="IPR003594">
    <property type="entry name" value="HATPase_dom"/>
</dbReference>
<dbReference type="AlphaFoldDB" id="A0A2T5V1K0"/>
<keyword evidence="8 12" id="KW-1133">Transmembrane helix</keyword>